<name>A0ABS4YFS4_9MICO</name>
<comment type="subcellular location">
    <subcellularLocation>
        <location evidence="1">Membrane</location>
        <topology evidence="1">Multi-pass membrane protein</topology>
    </subcellularLocation>
</comment>
<evidence type="ECO:0000256" key="2">
    <source>
        <dbReference type="ARBA" id="ARBA00022692"/>
    </source>
</evidence>
<feature type="region of interest" description="Disordered" evidence="5">
    <location>
        <begin position="1"/>
        <end position="180"/>
    </location>
</feature>
<keyword evidence="2 6" id="KW-0812">Transmembrane</keyword>
<feature type="transmembrane region" description="Helical" evidence="6">
    <location>
        <begin position="210"/>
        <end position="239"/>
    </location>
</feature>
<reference evidence="7 8" key="1">
    <citation type="submission" date="2021-03" db="EMBL/GenBank/DDBJ databases">
        <title>Sequencing the genomes of 1000 actinobacteria strains.</title>
        <authorList>
            <person name="Klenk H.-P."/>
        </authorList>
    </citation>
    <scope>NUCLEOTIDE SEQUENCE [LARGE SCALE GENOMIC DNA]</scope>
    <source>
        <strain evidence="7 8">DSM 14564</strain>
    </source>
</reference>
<dbReference type="Pfam" id="PF09685">
    <property type="entry name" value="MamF_MmsF"/>
    <property type="match status" value="1"/>
</dbReference>
<feature type="transmembrane region" description="Helical" evidence="6">
    <location>
        <begin position="284"/>
        <end position="306"/>
    </location>
</feature>
<feature type="compositionally biased region" description="Low complexity" evidence="5">
    <location>
        <begin position="29"/>
        <end position="45"/>
    </location>
</feature>
<keyword evidence="3 6" id="KW-1133">Transmembrane helix</keyword>
<keyword evidence="4 6" id="KW-0472">Membrane</keyword>
<dbReference type="Proteomes" id="UP000698222">
    <property type="component" value="Unassembled WGS sequence"/>
</dbReference>
<dbReference type="EMBL" id="JAGIOC010000001">
    <property type="protein sequence ID" value="MBP2407643.1"/>
    <property type="molecule type" value="Genomic_DNA"/>
</dbReference>
<protein>
    <submittedName>
        <fullName evidence="7">Tic20 family protein</fullName>
    </submittedName>
</protein>
<dbReference type="RefSeq" id="WP_209887106.1">
    <property type="nucleotide sequence ID" value="NZ_BAAAJV010000011.1"/>
</dbReference>
<evidence type="ECO:0000256" key="5">
    <source>
        <dbReference type="SAM" id="MobiDB-lite"/>
    </source>
</evidence>
<dbReference type="InterPro" id="IPR019109">
    <property type="entry name" value="MamF_MmsF"/>
</dbReference>
<evidence type="ECO:0000313" key="7">
    <source>
        <dbReference type="EMBL" id="MBP2407643.1"/>
    </source>
</evidence>
<evidence type="ECO:0000256" key="1">
    <source>
        <dbReference type="ARBA" id="ARBA00004141"/>
    </source>
</evidence>
<gene>
    <name evidence="7" type="ORF">JOF44_000546</name>
</gene>
<feature type="compositionally biased region" description="Basic and acidic residues" evidence="5">
    <location>
        <begin position="1"/>
        <end position="11"/>
    </location>
</feature>
<evidence type="ECO:0000256" key="4">
    <source>
        <dbReference type="ARBA" id="ARBA00023136"/>
    </source>
</evidence>
<evidence type="ECO:0000256" key="3">
    <source>
        <dbReference type="ARBA" id="ARBA00022989"/>
    </source>
</evidence>
<comment type="caution">
    <text evidence="7">The sequence shown here is derived from an EMBL/GenBank/DDBJ whole genome shotgun (WGS) entry which is preliminary data.</text>
</comment>
<feature type="compositionally biased region" description="Low complexity" evidence="5">
    <location>
        <begin position="89"/>
        <end position="130"/>
    </location>
</feature>
<sequence length="324" mass="33641">MSQTPHPHDPYGTEPGSASPEQQSPGWTAAPQDAPAPQGDPEQQGLPEQHQGSPTSNPALHPHDPYAYDDSTGRAPAAQGFSAPSPSTGQDPYGAPADAPGPRGQAGPQSPYGAPGQQGQPGQQTGPGSTDASQASYDPLAIDDPQGTYDAQGAPGPQATYGPQGSYGGGPEGYAAPGAVDLNTPPPGFKGIYEGPLSGQGMNDSDAKTWALVVHLAALLQFVIPFIGGLIAQIVLFVVFKDRHRFVRYNAAEALNGTIAALIVSLVMGVLFTIITIVTFGIGAVLFGLMFVPTVVQAIFAIIGAVKAYQGEWWNYPVNLRMFR</sequence>
<proteinExistence type="predicted"/>
<organism evidence="7 8">
    <name type="scientific">Brachybacterium fresconis</name>
    <dbReference type="NCBI Taxonomy" id="173363"/>
    <lineage>
        <taxon>Bacteria</taxon>
        <taxon>Bacillati</taxon>
        <taxon>Actinomycetota</taxon>
        <taxon>Actinomycetes</taxon>
        <taxon>Micrococcales</taxon>
        <taxon>Dermabacteraceae</taxon>
        <taxon>Brachybacterium</taxon>
    </lineage>
</organism>
<feature type="transmembrane region" description="Helical" evidence="6">
    <location>
        <begin position="259"/>
        <end position="278"/>
    </location>
</feature>
<keyword evidence="8" id="KW-1185">Reference proteome</keyword>
<accession>A0ABS4YFS4</accession>
<evidence type="ECO:0000256" key="6">
    <source>
        <dbReference type="SAM" id="Phobius"/>
    </source>
</evidence>
<evidence type="ECO:0000313" key="8">
    <source>
        <dbReference type="Proteomes" id="UP000698222"/>
    </source>
</evidence>